<keyword evidence="7" id="KW-0444">Lipid biosynthesis</keyword>
<dbReference type="Proteomes" id="UP000035720">
    <property type="component" value="Unassembled WGS sequence"/>
</dbReference>
<sequence>MTDALALAGVAVVFFALVAVAIALALRTTPGRPVRRRPHRDDFRKDQPAPRRRRVAVVINPTKFTEVEPVKARLRAVAAELDWAEPTFHETTAQDPGTGQARAALADGADVVASLGGDGTVRCVASALVGTDIPLGLLPAGTGNLLARNLGLATDDLEAAFRLGLTGRNRPVDVGWVELDPVATAADDSLAATAAAQPERHAFLVMAGLGLDATIMAETSEDAKARIGWTAYAATGLRNFLGPRFRMTLAVDGGEPVKAHARTVLVGNCGRITGGIELMPDAVVDDGLLDCVVLSPKGLTGWVLVTARVLTRDRKQRHERLARHTGTRFDITTDQAEEVQVDGDVIGTARQVTATIAPRSLLVRVGATVADAATPRT</sequence>
<evidence type="ECO:0000256" key="5">
    <source>
        <dbReference type="ARBA" id="ARBA00022777"/>
    </source>
</evidence>
<dbReference type="STRING" id="1193518.BN13_810040"/>
<dbReference type="Gene3D" id="2.60.200.40">
    <property type="match status" value="1"/>
</dbReference>
<keyword evidence="8" id="KW-1208">Phospholipid metabolism</keyword>
<evidence type="ECO:0000256" key="8">
    <source>
        <dbReference type="ARBA" id="ARBA00023264"/>
    </source>
</evidence>
<dbReference type="InterPro" id="IPR017438">
    <property type="entry name" value="ATP-NAD_kinase_N"/>
</dbReference>
<evidence type="ECO:0000256" key="6">
    <source>
        <dbReference type="ARBA" id="ARBA00022840"/>
    </source>
</evidence>
<evidence type="ECO:0000256" key="9">
    <source>
        <dbReference type="SAM" id="MobiDB-lite"/>
    </source>
</evidence>
<reference evidence="11 12" key="1">
    <citation type="journal article" date="2013" name="ISME J.">
        <title>A metabolic model for members of the genus Tetrasphaera involved in enhanced biological phosphorus removal.</title>
        <authorList>
            <person name="Kristiansen R."/>
            <person name="Nguyen H.T.T."/>
            <person name="Saunders A.M."/>
            <person name="Nielsen J.L."/>
            <person name="Wimmer R."/>
            <person name="Le V.Q."/>
            <person name="McIlroy S.J."/>
            <person name="Petrovski S."/>
            <person name="Seviour R.J."/>
            <person name="Calteau A."/>
            <person name="Nielsen K.L."/>
            <person name="Nielsen P.H."/>
        </authorList>
    </citation>
    <scope>NUCLEOTIDE SEQUENCE [LARGE SCALE GENOMIC DNA]</scope>
    <source>
        <strain evidence="11 12">Ben 74</strain>
    </source>
</reference>
<accession>A0A077MDN6</accession>
<dbReference type="EMBL" id="CAJC01000196">
    <property type="protein sequence ID" value="CCI54774.1"/>
    <property type="molecule type" value="Genomic_DNA"/>
</dbReference>
<comment type="similarity">
    <text evidence="2">Belongs to the diacylglycerol/lipid kinase family.</text>
</comment>
<dbReference type="InterPro" id="IPR016064">
    <property type="entry name" value="NAD/diacylglycerol_kinase_sf"/>
</dbReference>
<feature type="region of interest" description="Disordered" evidence="9">
    <location>
        <begin position="33"/>
        <end position="52"/>
    </location>
</feature>
<dbReference type="InterPro" id="IPR045540">
    <property type="entry name" value="YegS/DAGK_C"/>
</dbReference>
<proteinExistence type="inferred from homology"/>
<keyword evidence="7" id="KW-0443">Lipid metabolism</keyword>
<dbReference type="Pfam" id="PF00781">
    <property type="entry name" value="DAGK_cat"/>
    <property type="match status" value="1"/>
</dbReference>
<protein>
    <recommendedName>
        <fullName evidence="10">DAGKc domain-containing protein</fullName>
    </recommendedName>
</protein>
<evidence type="ECO:0000256" key="1">
    <source>
        <dbReference type="ARBA" id="ARBA00001946"/>
    </source>
</evidence>
<evidence type="ECO:0000313" key="12">
    <source>
        <dbReference type="Proteomes" id="UP000035720"/>
    </source>
</evidence>
<dbReference type="InterPro" id="IPR001206">
    <property type="entry name" value="Diacylglycerol_kinase_cat_dom"/>
</dbReference>
<keyword evidence="6" id="KW-0067">ATP-binding</keyword>
<name>A0A077MDN6_9MICO</name>
<dbReference type="PANTHER" id="PTHR12358">
    <property type="entry name" value="SPHINGOSINE KINASE"/>
    <property type="match status" value="1"/>
</dbReference>
<feature type="compositionally biased region" description="Basic and acidic residues" evidence="9">
    <location>
        <begin position="39"/>
        <end position="49"/>
    </location>
</feature>
<dbReference type="SUPFAM" id="SSF111331">
    <property type="entry name" value="NAD kinase/diacylglycerol kinase-like"/>
    <property type="match status" value="1"/>
</dbReference>
<dbReference type="PROSITE" id="PS50146">
    <property type="entry name" value="DAGK"/>
    <property type="match status" value="1"/>
</dbReference>
<dbReference type="Pfam" id="PF19279">
    <property type="entry name" value="YegS_C"/>
    <property type="match status" value="1"/>
</dbReference>
<comment type="cofactor">
    <cofactor evidence="1">
        <name>Mg(2+)</name>
        <dbReference type="ChEBI" id="CHEBI:18420"/>
    </cofactor>
</comment>
<evidence type="ECO:0000256" key="2">
    <source>
        <dbReference type="ARBA" id="ARBA00005983"/>
    </source>
</evidence>
<evidence type="ECO:0000256" key="7">
    <source>
        <dbReference type="ARBA" id="ARBA00023209"/>
    </source>
</evidence>
<keyword evidence="7" id="KW-0594">Phospholipid biosynthesis</keyword>
<evidence type="ECO:0000259" key="10">
    <source>
        <dbReference type="PROSITE" id="PS50146"/>
    </source>
</evidence>
<dbReference type="GO" id="GO:0016301">
    <property type="term" value="F:kinase activity"/>
    <property type="evidence" value="ECO:0007669"/>
    <property type="project" value="UniProtKB-KW"/>
</dbReference>
<dbReference type="GO" id="GO:0005524">
    <property type="term" value="F:ATP binding"/>
    <property type="evidence" value="ECO:0007669"/>
    <property type="project" value="UniProtKB-KW"/>
</dbReference>
<feature type="domain" description="DAGKc" evidence="10">
    <location>
        <begin position="50"/>
        <end position="181"/>
    </location>
</feature>
<keyword evidence="4" id="KW-0547">Nucleotide-binding</keyword>
<keyword evidence="5" id="KW-0418">Kinase</keyword>
<evidence type="ECO:0000313" key="11">
    <source>
        <dbReference type="EMBL" id="CCI54774.1"/>
    </source>
</evidence>
<dbReference type="AlphaFoldDB" id="A0A077MDN6"/>
<keyword evidence="3" id="KW-0808">Transferase</keyword>
<dbReference type="PANTHER" id="PTHR12358:SF54">
    <property type="entry name" value="SPHINGOSINE KINASE RELATED PROTEIN"/>
    <property type="match status" value="1"/>
</dbReference>
<dbReference type="GO" id="GO:0008654">
    <property type="term" value="P:phospholipid biosynthetic process"/>
    <property type="evidence" value="ECO:0007669"/>
    <property type="project" value="UniProtKB-KW"/>
</dbReference>
<gene>
    <name evidence="11" type="ORF">BN13_810040</name>
</gene>
<keyword evidence="12" id="KW-1185">Reference proteome</keyword>
<dbReference type="Gene3D" id="3.40.50.10330">
    <property type="entry name" value="Probable inorganic polyphosphate/atp-NAD kinase, domain 1"/>
    <property type="match status" value="1"/>
</dbReference>
<dbReference type="RefSeq" id="WP_053079788.1">
    <property type="nucleotide sequence ID" value="NZ_HF571038.1"/>
</dbReference>
<comment type="caution">
    <text evidence="11">The sequence shown here is derived from an EMBL/GenBank/DDBJ whole genome shotgun (WGS) entry which is preliminary data.</text>
</comment>
<organism evidence="11 12">
    <name type="scientific">Nostocoides jenkinsii Ben 74</name>
    <dbReference type="NCBI Taxonomy" id="1193518"/>
    <lineage>
        <taxon>Bacteria</taxon>
        <taxon>Bacillati</taxon>
        <taxon>Actinomycetota</taxon>
        <taxon>Actinomycetes</taxon>
        <taxon>Micrococcales</taxon>
        <taxon>Intrasporangiaceae</taxon>
        <taxon>Nostocoides</taxon>
    </lineage>
</organism>
<evidence type="ECO:0000256" key="3">
    <source>
        <dbReference type="ARBA" id="ARBA00022679"/>
    </source>
</evidence>
<evidence type="ECO:0000256" key="4">
    <source>
        <dbReference type="ARBA" id="ARBA00022741"/>
    </source>
</evidence>
<dbReference type="InterPro" id="IPR050187">
    <property type="entry name" value="Lipid_Phosphate_FormReg"/>
</dbReference>